<sequence length="202" mass="22699">MTKGTTTAVHTNKTKIATFQGNSTAQTFAGVAKRPWIHVSRVQLDTEPQIIKSYLKKKFSENSFTVELLPKREDARSVSFKVSTKLDIVNDINNLKCGPQEYPSNGTVFSWILTHPIKTELQALRVFGYTVADFYSRKGRGGGVLIPIRKDKNFVGLNLKFINLTDQLIEMAAVKISYHKCICIYIFCLYHTPGTTTNVMSS</sequence>
<accession>A0ABD2NGB8</accession>
<evidence type="ECO:0000313" key="2">
    <source>
        <dbReference type="Proteomes" id="UP001516400"/>
    </source>
</evidence>
<evidence type="ECO:0000313" key="1">
    <source>
        <dbReference type="EMBL" id="KAL3277445.1"/>
    </source>
</evidence>
<gene>
    <name evidence="1" type="ORF">HHI36_012793</name>
</gene>
<reference evidence="1 2" key="1">
    <citation type="journal article" date="2021" name="BMC Biol.">
        <title>Horizontally acquired antibacterial genes associated with adaptive radiation of ladybird beetles.</title>
        <authorList>
            <person name="Li H.S."/>
            <person name="Tang X.F."/>
            <person name="Huang Y.H."/>
            <person name="Xu Z.Y."/>
            <person name="Chen M.L."/>
            <person name="Du X.Y."/>
            <person name="Qiu B.Y."/>
            <person name="Chen P.T."/>
            <person name="Zhang W."/>
            <person name="Slipinski A."/>
            <person name="Escalona H.E."/>
            <person name="Waterhouse R.M."/>
            <person name="Zwick A."/>
            <person name="Pang H."/>
        </authorList>
    </citation>
    <scope>NUCLEOTIDE SEQUENCE [LARGE SCALE GENOMIC DNA]</scope>
    <source>
        <strain evidence="1">SYSU2018</strain>
    </source>
</reference>
<dbReference type="EMBL" id="JABFTP020000103">
    <property type="protein sequence ID" value="KAL3277445.1"/>
    <property type="molecule type" value="Genomic_DNA"/>
</dbReference>
<dbReference type="Proteomes" id="UP001516400">
    <property type="component" value="Unassembled WGS sequence"/>
</dbReference>
<organism evidence="1 2">
    <name type="scientific">Cryptolaemus montrouzieri</name>
    <dbReference type="NCBI Taxonomy" id="559131"/>
    <lineage>
        <taxon>Eukaryota</taxon>
        <taxon>Metazoa</taxon>
        <taxon>Ecdysozoa</taxon>
        <taxon>Arthropoda</taxon>
        <taxon>Hexapoda</taxon>
        <taxon>Insecta</taxon>
        <taxon>Pterygota</taxon>
        <taxon>Neoptera</taxon>
        <taxon>Endopterygota</taxon>
        <taxon>Coleoptera</taxon>
        <taxon>Polyphaga</taxon>
        <taxon>Cucujiformia</taxon>
        <taxon>Coccinelloidea</taxon>
        <taxon>Coccinellidae</taxon>
        <taxon>Scymninae</taxon>
        <taxon>Scymnini</taxon>
        <taxon>Cryptolaemus</taxon>
    </lineage>
</organism>
<dbReference type="AlphaFoldDB" id="A0ABD2NGB8"/>
<comment type="caution">
    <text evidence="1">The sequence shown here is derived from an EMBL/GenBank/DDBJ whole genome shotgun (WGS) entry which is preliminary data.</text>
</comment>
<protein>
    <submittedName>
        <fullName evidence="1">Uncharacterized protein</fullName>
    </submittedName>
</protein>
<name>A0ABD2NGB8_9CUCU</name>
<keyword evidence="2" id="KW-1185">Reference proteome</keyword>
<proteinExistence type="predicted"/>